<organism evidence="2 3">
    <name type="scientific">Perkinsus olseni</name>
    <name type="common">Perkinsus atlanticus</name>
    <dbReference type="NCBI Taxonomy" id="32597"/>
    <lineage>
        <taxon>Eukaryota</taxon>
        <taxon>Sar</taxon>
        <taxon>Alveolata</taxon>
        <taxon>Perkinsozoa</taxon>
        <taxon>Perkinsea</taxon>
        <taxon>Perkinsida</taxon>
        <taxon>Perkinsidae</taxon>
        <taxon>Perkinsus</taxon>
    </lineage>
</organism>
<dbReference type="AlphaFoldDB" id="A0A7J6N5U5"/>
<feature type="non-terminal residue" evidence="2">
    <location>
        <position position="1"/>
    </location>
</feature>
<protein>
    <submittedName>
        <fullName evidence="2">Uncharacterized protein</fullName>
    </submittedName>
</protein>
<comment type="caution">
    <text evidence="2">The sequence shown here is derived from an EMBL/GenBank/DDBJ whole genome shotgun (WGS) entry which is preliminary data.</text>
</comment>
<evidence type="ECO:0000313" key="2">
    <source>
        <dbReference type="EMBL" id="KAF4679126.1"/>
    </source>
</evidence>
<gene>
    <name evidence="2" type="ORF">FOZ60_015470</name>
</gene>
<evidence type="ECO:0000256" key="1">
    <source>
        <dbReference type="SAM" id="MobiDB-lite"/>
    </source>
</evidence>
<dbReference type="Proteomes" id="UP000541610">
    <property type="component" value="Unassembled WGS sequence"/>
</dbReference>
<proteinExistence type="predicted"/>
<sequence>CHCLVTATQRADYYYMEKSDYSGSVHCRPLPFHYVTRDWEVLIHDLCMIGAEPIVLEREALVSSNESGLSPTGNIEMDSVVVVRVPPRAPADACKRKNPDYGERPSKRRPADVDTTAMDEDLMALGQFAAENAELLSCYDLGAKLEGHVRRHNDLIESLIRFAGFSDVIETHLFRAASARKALDRASQEADVTKRAEAVAEVFDLLSRCGEGLAEVQKEVDLFEREWTSPSEGEEASLTG</sequence>
<dbReference type="EMBL" id="JABANP010000780">
    <property type="protein sequence ID" value="KAF4679126.1"/>
    <property type="molecule type" value="Genomic_DNA"/>
</dbReference>
<feature type="region of interest" description="Disordered" evidence="1">
    <location>
        <begin position="91"/>
        <end position="111"/>
    </location>
</feature>
<feature type="compositionally biased region" description="Basic and acidic residues" evidence="1">
    <location>
        <begin position="93"/>
        <end position="111"/>
    </location>
</feature>
<accession>A0A7J6N5U5</accession>
<name>A0A7J6N5U5_PEROL</name>
<evidence type="ECO:0000313" key="3">
    <source>
        <dbReference type="Proteomes" id="UP000541610"/>
    </source>
</evidence>
<reference evidence="2 3" key="1">
    <citation type="submission" date="2020-04" db="EMBL/GenBank/DDBJ databases">
        <title>Perkinsus olseni comparative genomics.</title>
        <authorList>
            <person name="Bogema D.R."/>
        </authorList>
    </citation>
    <scope>NUCLEOTIDE SEQUENCE [LARGE SCALE GENOMIC DNA]</scope>
    <source>
        <strain evidence="2">00978-12</strain>
    </source>
</reference>